<comment type="caution">
    <text evidence="1">The sequence shown here is derived from an EMBL/GenBank/DDBJ whole genome shotgun (WGS) entry which is preliminary data.</text>
</comment>
<organism evidence="1 2">
    <name type="scientific">Rhodopirellula maiorica SM1</name>
    <dbReference type="NCBI Taxonomy" id="1265738"/>
    <lineage>
        <taxon>Bacteria</taxon>
        <taxon>Pseudomonadati</taxon>
        <taxon>Planctomycetota</taxon>
        <taxon>Planctomycetia</taxon>
        <taxon>Pirellulales</taxon>
        <taxon>Pirellulaceae</taxon>
        <taxon>Novipirellula</taxon>
    </lineage>
</organism>
<protein>
    <submittedName>
        <fullName evidence="1">Uncharacterized protein</fullName>
    </submittedName>
</protein>
<name>M5S387_9BACT</name>
<proteinExistence type="predicted"/>
<dbReference type="Proteomes" id="UP000011991">
    <property type="component" value="Unassembled WGS sequence"/>
</dbReference>
<dbReference type="PATRIC" id="fig|1265738.3.peg.2423"/>
<sequence length="120" mass="13714">MEALVTDAGDELYGPVAINVICNSANTESAIVQTPRYFVKALRDDEVHGLVFRIDRTLRYIDDLSIRNRLVHDREIEDYLRRIAFSPRYPEIGRRSSAIRSLANINTRAAFPPRHSDENG</sequence>
<accession>M5S387</accession>
<keyword evidence="2" id="KW-1185">Reference proteome</keyword>
<dbReference type="EMBL" id="ANOG01000341">
    <property type="protein sequence ID" value="EMI20649.1"/>
    <property type="molecule type" value="Genomic_DNA"/>
</dbReference>
<reference evidence="1 2" key="1">
    <citation type="journal article" date="2013" name="Mar. Genomics">
        <title>Expression of sulfatases in Rhodopirellula baltica and the diversity of sulfatases in the genus Rhodopirellula.</title>
        <authorList>
            <person name="Wegner C.E."/>
            <person name="Richter-Heitmann T."/>
            <person name="Klindworth A."/>
            <person name="Klockow C."/>
            <person name="Richter M."/>
            <person name="Achstetter T."/>
            <person name="Glockner F.O."/>
            <person name="Harder J."/>
        </authorList>
    </citation>
    <scope>NUCLEOTIDE SEQUENCE [LARGE SCALE GENOMIC DNA]</scope>
    <source>
        <strain evidence="1 2">SM1</strain>
    </source>
</reference>
<dbReference type="AlphaFoldDB" id="M5S387"/>
<evidence type="ECO:0000313" key="2">
    <source>
        <dbReference type="Proteomes" id="UP000011991"/>
    </source>
</evidence>
<gene>
    <name evidence="1" type="ORF">RMSM_02417</name>
</gene>
<evidence type="ECO:0000313" key="1">
    <source>
        <dbReference type="EMBL" id="EMI20649.1"/>
    </source>
</evidence>